<dbReference type="GO" id="GO:0003723">
    <property type="term" value="F:RNA binding"/>
    <property type="evidence" value="ECO:0007669"/>
    <property type="project" value="InterPro"/>
</dbReference>
<proteinExistence type="predicted"/>
<dbReference type="Gene3D" id="1.10.1790.10">
    <property type="entry name" value="PRD domain"/>
    <property type="match status" value="2"/>
</dbReference>
<name>A0A1S8RP36_CLOBE</name>
<dbReference type="EMBL" id="LZZI01000151">
    <property type="protein sequence ID" value="OOM54991.1"/>
    <property type="molecule type" value="Genomic_DNA"/>
</dbReference>
<protein>
    <submittedName>
        <fullName evidence="3">Transcription antiterminator LicT</fullName>
    </submittedName>
</protein>
<dbReference type="InterPro" id="IPR036634">
    <property type="entry name" value="PRD_sf"/>
</dbReference>
<comment type="caution">
    <text evidence="3">The sequence shown here is derived from an EMBL/GenBank/DDBJ whole genome shotgun (WGS) entry which is preliminary data.</text>
</comment>
<feature type="domain" description="PRD" evidence="2">
    <location>
        <begin position="171"/>
        <end position="281"/>
    </location>
</feature>
<dbReference type="RefSeq" id="WP_077840767.1">
    <property type="nucleotide sequence ID" value="NZ_JABTAE010000001.1"/>
</dbReference>
<dbReference type="SUPFAM" id="SSF63520">
    <property type="entry name" value="PTS-regulatory domain, PRD"/>
    <property type="match status" value="2"/>
</dbReference>
<sequence>MYITKILNNSLVLAKDNKGNETILMGKGLGHNHSVGYELKKDEIEKIFVLHDETMKKNIIQLASEIDEVYFNIAQTIIYYAITKYNMKLMNHIYLALTDHIAFAVKRFKSNITIENHYLSEIKDFNPNEYDIGKYTLKIINESLGLQLPKEEIANIAGHFINAQQDNPYSEKNKKISKIIKDILEIIHYHFAIIYNEESFYYRRFLAHLKAFAQRFLNEQVNKEQVDFIYEQVRNNCRTEYECIKKIKTYVYNEYSRNLPIQEELYLMIHIHKILGELNETS</sequence>
<dbReference type="GO" id="GO:0006355">
    <property type="term" value="P:regulation of DNA-templated transcription"/>
    <property type="evidence" value="ECO:0007669"/>
    <property type="project" value="InterPro"/>
</dbReference>
<evidence type="ECO:0000313" key="3">
    <source>
        <dbReference type="EMBL" id="OOM54991.1"/>
    </source>
</evidence>
<dbReference type="Pfam" id="PF00874">
    <property type="entry name" value="PRD"/>
    <property type="match status" value="2"/>
</dbReference>
<evidence type="ECO:0000256" key="1">
    <source>
        <dbReference type="ARBA" id="ARBA00022737"/>
    </source>
</evidence>
<dbReference type="InterPro" id="IPR050661">
    <property type="entry name" value="BglG_antiterminators"/>
</dbReference>
<dbReference type="Pfam" id="PF03123">
    <property type="entry name" value="CAT_RBD"/>
    <property type="match status" value="1"/>
</dbReference>
<dbReference type="InterPro" id="IPR036650">
    <property type="entry name" value="CAT_RNA-bd_dom_sf"/>
</dbReference>
<dbReference type="InterPro" id="IPR004341">
    <property type="entry name" value="CAT_RNA-bd_dom"/>
</dbReference>
<dbReference type="AlphaFoldDB" id="A0A1S8RP36"/>
<gene>
    <name evidence="3" type="primary">licT_4</name>
    <name evidence="3" type="ORF">CLBCK_45800</name>
</gene>
<dbReference type="SUPFAM" id="SSF50151">
    <property type="entry name" value="SacY-like RNA-binding domain"/>
    <property type="match status" value="1"/>
</dbReference>
<dbReference type="PROSITE" id="PS51372">
    <property type="entry name" value="PRD_2"/>
    <property type="match status" value="2"/>
</dbReference>
<evidence type="ECO:0000259" key="2">
    <source>
        <dbReference type="PROSITE" id="PS51372"/>
    </source>
</evidence>
<dbReference type="Proteomes" id="UP000190973">
    <property type="component" value="Unassembled WGS sequence"/>
</dbReference>
<dbReference type="InterPro" id="IPR011608">
    <property type="entry name" value="PRD"/>
</dbReference>
<dbReference type="PANTHER" id="PTHR30185:SF15">
    <property type="entry name" value="CRYPTIC BETA-GLUCOSIDE BGL OPERON ANTITERMINATOR"/>
    <property type="match status" value="1"/>
</dbReference>
<reference evidence="3 4" key="1">
    <citation type="submission" date="2016-05" db="EMBL/GenBank/DDBJ databases">
        <title>Microbial solvent formation.</title>
        <authorList>
            <person name="Poehlein A."/>
            <person name="Montoya Solano J.D."/>
            <person name="Flitsch S."/>
            <person name="Krabben P."/>
            <person name="Duerre P."/>
            <person name="Daniel R."/>
        </authorList>
    </citation>
    <scope>NUCLEOTIDE SEQUENCE [LARGE SCALE GENOMIC DNA]</scope>
    <source>
        <strain evidence="3 4">DSM 53</strain>
    </source>
</reference>
<dbReference type="Gene3D" id="2.30.24.10">
    <property type="entry name" value="CAT RNA-binding domain"/>
    <property type="match status" value="1"/>
</dbReference>
<evidence type="ECO:0000313" key="4">
    <source>
        <dbReference type="Proteomes" id="UP000190973"/>
    </source>
</evidence>
<organism evidence="3 4">
    <name type="scientific">Clostridium beijerinckii</name>
    <name type="common">Clostridium MP</name>
    <dbReference type="NCBI Taxonomy" id="1520"/>
    <lineage>
        <taxon>Bacteria</taxon>
        <taxon>Bacillati</taxon>
        <taxon>Bacillota</taxon>
        <taxon>Clostridia</taxon>
        <taxon>Eubacteriales</taxon>
        <taxon>Clostridiaceae</taxon>
        <taxon>Clostridium</taxon>
    </lineage>
</organism>
<feature type="domain" description="PRD" evidence="2">
    <location>
        <begin position="65"/>
        <end position="170"/>
    </location>
</feature>
<dbReference type="PANTHER" id="PTHR30185">
    <property type="entry name" value="CRYPTIC BETA-GLUCOSIDE BGL OPERON ANTITERMINATOR"/>
    <property type="match status" value="1"/>
</dbReference>
<accession>A0A1S8RP36</accession>
<keyword evidence="1" id="KW-0677">Repeat</keyword>
<dbReference type="SMART" id="SM01061">
    <property type="entry name" value="CAT_RBD"/>
    <property type="match status" value="1"/>
</dbReference>